<reference evidence="2 3" key="1">
    <citation type="journal article" date="2018" name="Front. Plant Sci.">
        <title>Red Clover (Trifolium pratense) and Zigzag Clover (T. medium) - A Picture of Genomic Similarities and Differences.</title>
        <authorList>
            <person name="Dluhosova J."/>
            <person name="Istvanek J."/>
            <person name="Nedelnik J."/>
            <person name="Repkova J."/>
        </authorList>
    </citation>
    <scope>NUCLEOTIDE SEQUENCE [LARGE SCALE GENOMIC DNA]</scope>
    <source>
        <strain evidence="3">cv. 10/8</strain>
        <tissue evidence="2">Leaf</tissue>
    </source>
</reference>
<name>A0A392RFQ8_9FABA</name>
<feature type="transmembrane region" description="Helical" evidence="1">
    <location>
        <begin position="30"/>
        <end position="53"/>
    </location>
</feature>
<accession>A0A392RFQ8</accession>
<organism evidence="2 3">
    <name type="scientific">Trifolium medium</name>
    <dbReference type="NCBI Taxonomy" id="97028"/>
    <lineage>
        <taxon>Eukaryota</taxon>
        <taxon>Viridiplantae</taxon>
        <taxon>Streptophyta</taxon>
        <taxon>Embryophyta</taxon>
        <taxon>Tracheophyta</taxon>
        <taxon>Spermatophyta</taxon>
        <taxon>Magnoliopsida</taxon>
        <taxon>eudicotyledons</taxon>
        <taxon>Gunneridae</taxon>
        <taxon>Pentapetalae</taxon>
        <taxon>rosids</taxon>
        <taxon>fabids</taxon>
        <taxon>Fabales</taxon>
        <taxon>Fabaceae</taxon>
        <taxon>Papilionoideae</taxon>
        <taxon>50 kb inversion clade</taxon>
        <taxon>NPAAA clade</taxon>
        <taxon>Hologalegina</taxon>
        <taxon>IRL clade</taxon>
        <taxon>Trifolieae</taxon>
        <taxon>Trifolium</taxon>
    </lineage>
</organism>
<comment type="caution">
    <text evidence="2">The sequence shown here is derived from an EMBL/GenBank/DDBJ whole genome shotgun (WGS) entry which is preliminary data.</text>
</comment>
<keyword evidence="1" id="KW-1133">Transmembrane helix</keyword>
<keyword evidence="1" id="KW-0812">Transmembrane</keyword>
<evidence type="ECO:0000313" key="3">
    <source>
        <dbReference type="Proteomes" id="UP000265520"/>
    </source>
</evidence>
<evidence type="ECO:0000256" key="1">
    <source>
        <dbReference type="SAM" id="Phobius"/>
    </source>
</evidence>
<dbReference type="Proteomes" id="UP000265520">
    <property type="component" value="Unassembled WGS sequence"/>
</dbReference>
<keyword evidence="3" id="KW-1185">Reference proteome</keyword>
<keyword evidence="1" id="KW-0472">Membrane</keyword>
<dbReference type="EMBL" id="LXQA010223507">
    <property type="protein sequence ID" value="MCI35453.1"/>
    <property type="molecule type" value="Genomic_DNA"/>
</dbReference>
<evidence type="ECO:0000313" key="2">
    <source>
        <dbReference type="EMBL" id="MCI35453.1"/>
    </source>
</evidence>
<sequence>MYKPPLPLNPTPSPKPFATLIGAQPYKPNLMPYTTTTLGILLVGPLIKIWLAVNGYFESNEIRTDQLIVTRLG</sequence>
<proteinExistence type="predicted"/>
<dbReference type="AlphaFoldDB" id="A0A392RFQ8"/>
<protein>
    <submittedName>
        <fullName evidence="2">Uncharacterized protein</fullName>
    </submittedName>
</protein>